<evidence type="ECO:0000313" key="5">
    <source>
        <dbReference type="EMBL" id="STW04486.1"/>
    </source>
</evidence>
<dbReference type="RefSeq" id="WP_049100228.1">
    <property type="nucleotide sequence ID" value="NZ_CABGKG010000021.1"/>
</dbReference>
<reference evidence="4" key="2">
    <citation type="submission" date="2017-08" db="EMBL/GenBank/DDBJ databases">
        <authorList>
            <person name="de Groot N.N."/>
        </authorList>
    </citation>
    <scope>NUCLEOTIDE SEQUENCE [LARGE SCALE GENOMIC DNA]</scope>
    <source>
        <strain evidence="4">06D021</strain>
    </source>
</reference>
<proteinExistence type="predicted"/>
<protein>
    <submittedName>
        <fullName evidence="3 5">Transcriptional regulator</fullName>
    </submittedName>
    <submittedName>
        <fullName evidence="4">Putative transcriptional regulator</fullName>
    </submittedName>
</protein>
<dbReference type="AlphaFoldDB" id="A0A285BAC8"/>
<evidence type="ECO:0000256" key="1">
    <source>
        <dbReference type="SAM" id="MobiDB-lite"/>
    </source>
</evidence>
<evidence type="ECO:0000313" key="3">
    <source>
        <dbReference type="EMBL" id="MEM0626873.1"/>
    </source>
</evidence>
<dbReference type="PANTHER" id="PTHR43252:SF7">
    <property type="entry name" value="TRANSCRIPTIONAL REGULATOR YQJI"/>
    <property type="match status" value="1"/>
</dbReference>
<dbReference type="Proteomes" id="UP000220639">
    <property type="component" value="Unassembled WGS sequence"/>
</dbReference>
<sequence>MRHHHEEGRGPRGRHDEHGEHGEHGRRGGGRRQRFFGHGELRLVILDILTRNASHGYELIKEIETMTQGNYSPSPGVIYPTLDLLQDQGLISVADENGRKKIAITADGSQLHAENQQQLEQIQAKLQARMVGCELRKNPQMKRALENFKAVLDLKVNQQAITEAQLKQIVGVIDRAAMEISQLD</sequence>
<organism evidence="4 6">
    <name type="scientific">Klebsiella grimontii</name>
    <dbReference type="NCBI Taxonomy" id="2058152"/>
    <lineage>
        <taxon>Bacteria</taxon>
        <taxon>Pseudomonadati</taxon>
        <taxon>Pseudomonadota</taxon>
        <taxon>Gammaproteobacteria</taxon>
        <taxon>Enterobacterales</taxon>
        <taxon>Enterobacteriaceae</taxon>
        <taxon>Klebsiella/Raoultella group</taxon>
        <taxon>Klebsiella</taxon>
    </lineage>
</organism>
<evidence type="ECO:0000259" key="2">
    <source>
        <dbReference type="Pfam" id="PF03551"/>
    </source>
</evidence>
<dbReference type="EMBL" id="FZTC01000034">
    <property type="protein sequence ID" value="SNU37693.1"/>
    <property type="molecule type" value="Genomic_DNA"/>
</dbReference>
<reference evidence="6" key="1">
    <citation type="submission" date="2017-08" db="EMBL/GenBank/DDBJ databases">
        <authorList>
            <person name="Brisse S."/>
        </authorList>
    </citation>
    <scope>NUCLEOTIDE SEQUENCE [LARGE SCALE GENOMIC DNA]</scope>
    <source>
        <strain evidence="6">06D021</strain>
    </source>
</reference>
<dbReference type="EMBL" id="UGMX01000002">
    <property type="protein sequence ID" value="STW04486.1"/>
    <property type="molecule type" value="Genomic_DNA"/>
</dbReference>
<dbReference type="InterPro" id="IPR005149">
    <property type="entry name" value="Tscrpt_reg_PadR_N"/>
</dbReference>
<feature type="compositionally biased region" description="Basic and acidic residues" evidence="1">
    <location>
        <begin position="1"/>
        <end position="26"/>
    </location>
</feature>
<evidence type="ECO:0000313" key="6">
    <source>
        <dbReference type="Proteomes" id="UP000220639"/>
    </source>
</evidence>
<gene>
    <name evidence="4" type="primary">yqjI</name>
    <name evidence="3" type="ORF">AAFL32_23615</name>
    <name evidence="4" type="ORF">KOSB73_40239</name>
    <name evidence="5" type="ORF">NCTC9149_00835</name>
</gene>
<reference evidence="5 7" key="3">
    <citation type="submission" date="2018-06" db="EMBL/GenBank/DDBJ databases">
        <authorList>
            <consortium name="Pathogen Informatics"/>
            <person name="Doyle S."/>
        </authorList>
    </citation>
    <scope>NUCLEOTIDE SEQUENCE [LARGE SCALE GENOMIC DNA]</scope>
    <source>
        <strain evidence="5 7">NCTC9149</strain>
    </source>
</reference>
<accession>A0A285BAC8</accession>
<feature type="domain" description="Transcription regulator PadR N-terminal" evidence="2">
    <location>
        <begin position="45"/>
        <end position="110"/>
    </location>
</feature>
<dbReference type="Proteomes" id="UP001458070">
    <property type="component" value="Unassembled WGS sequence"/>
</dbReference>
<evidence type="ECO:0000313" key="7">
    <source>
        <dbReference type="Proteomes" id="UP000254571"/>
    </source>
</evidence>
<reference evidence="3 8" key="4">
    <citation type="submission" date="2024-04" db="EMBL/GenBank/DDBJ databases">
        <title>Draft genome assemblies of urinary isolates.</title>
        <authorList>
            <person name="Appleberry H."/>
            <person name="Kula A."/>
            <person name="Wolfe A.J."/>
            <person name="Putonti C."/>
        </authorList>
    </citation>
    <scope>NUCLEOTIDE SEQUENCE [LARGE SCALE GENOMIC DNA]</scope>
    <source>
        <strain evidence="3 8">UMB12529</strain>
    </source>
</reference>
<name>A0A285BAC8_9ENTR</name>
<dbReference type="Proteomes" id="UP000254571">
    <property type="component" value="Unassembled WGS sequence"/>
</dbReference>
<dbReference type="GeneID" id="97393401"/>
<evidence type="ECO:0000313" key="4">
    <source>
        <dbReference type="EMBL" id="SNU37693.1"/>
    </source>
</evidence>
<dbReference type="InterPro" id="IPR036390">
    <property type="entry name" value="WH_DNA-bd_sf"/>
</dbReference>
<feature type="region of interest" description="Disordered" evidence="1">
    <location>
        <begin position="1"/>
        <end position="33"/>
    </location>
</feature>
<keyword evidence="8" id="KW-1185">Reference proteome</keyword>
<dbReference type="SUPFAM" id="SSF46785">
    <property type="entry name" value="Winged helix' DNA-binding domain"/>
    <property type="match status" value="1"/>
</dbReference>
<dbReference type="EMBL" id="JBCGEM010000025">
    <property type="protein sequence ID" value="MEM0626873.1"/>
    <property type="molecule type" value="Genomic_DNA"/>
</dbReference>
<dbReference type="Pfam" id="PF03551">
    <property type="entry name" value="PadR"/>
    <property type="match status" value="1"/>
</dbReference>
<dbReference type="PANTHER" id="PTHR43252">
    <property type="entry name" value="TRANSCRIPTIONAL REGULATOR YQJI"/>
    <property type="match status" value="1"/>
</dbReference>
<dbReference type="InterPro" id="IPR036388">
    <property type="entry name" value="WH-like_DNA-bd_sf"/>
</dbReference>
<evidence type="ECO:0000313" key="8">
    <source>
        <dbReference type="Proteomes" id="UP001458070"/>
    </source>
</evidence>
<dbReference type="Gene3D" id="1.10.10.10">
    <property type="entry name" value="Winged helix-like DNA-binding domain superfamily/Winged helix DNA-binding domain"/>
    <property type="match status" value="1"/>
</dbReference>